<dbReference type="AlphaFoldDB" id="A0A0M9FTJ7"/>
<gene>
    <name evidence="2" type="ORF">ABB37_08226</name>
</gene>
<dbReference type="GeneID" id="26908511"/>
<feature type="compositionally biased region" description="Basic and acidic residues" evidence="1">
    <location>
        <begin position="11"/>
        <end position="22"/>
    </location>
</feature>
<keyword evidence="3" id="KW-1185">Reference proteome</keyword>
<dbReference type="OMA" id="WCVPPTE"/>
<evidence type="ECO:0000256" key="1">
    <source>
        <dbReference type="SAM" id="MobiDB-lite"/>
    </source>
</evidence>
<dbReference type="VEuPathDB" id="TriTrypDB:LpyrH10_23_0110"/>
<evidence type="ECO:0000313" key="3">
    <source>
        <dbReference type="Proteomes" id="UP000037923"/>
    </source>
</evidence>
<accession>A0A0M9FTJ7</accession>
<feature type="compositionally biased region" description="Polar residues" evidence="1">
    <location>
        <begin position="214"/>
        <end position="228"/>
    </location>
</feature>
<dbReference type="EMBL" id="LGTL01000023">
    <property type="protein sequence ID" value="KPA75659.1"/>
    <property type="molecule type" value="Genomic_DNA"/>
</dbReference>
<evidence type="ECO:0000313" key="2">
    <source>
        <dbReference type="EMBL" id="KPA75659.1"/>
    </source>
</evidence>
<comment type="caution">
    <text evidence="2">The sequence shown here is derived from an EMBL/GenBank/DDBJ whole genome shotgun (WGS) entry which is preliminary data.</text>
</comment>
<dbReference type="RefSeq" id="XP_015654098.1">
    <property type="nucleotide sequence ID" value="XM_015807149.1"/>
</dbReference>
<feature type="region of interest" description="Disordered" evidence="1">
    <location>
        <begin position="1"/>
        <end position="23"/>
    </location>
</feature>
<organism evidence="2 3">
    <name type="scientific">Leptomonas pyrrhocoris</name>
    <name type="common">Firebug parasite</name>
    <dbReference type="NCBI Taxonomy" id="157538"/>
    <lineage>
        <taxon>Eukaryota</taxon>
        <taxon>Discoba</taxon>
        <taxon>Euglenozoa</taxon>
        <taxon>Kinetoplastea</taxon>
        <taxon>Metakinetoplastina</taxon>
        <taxon>Trypanosomatida</taxon>
        <taxon>Trypanosomatidae</taxon>
        <taxon>Leishmaniinae</taxon>
        <taxon>Leptomonas</taxon>
    </lineage>
</organism>
<protein>
    <submittedName>
        <fullName evidence="2">Uncharacterized protein</fullName>
    </submittedName>
</protein>
<sequence>MSAGVGPAAEQVDKPEEAKSDVDVAPLLAHAPQVMEEDDGAVHIADNEADDEAALEAPYSAEALLDTANVLTGGEEAPPRLKRDYATAFFNTDPRIAFDALHIGALRAIEVCERMSRSSYDYPPWYVPEAELVIPPSSSERPFFFISAMHPVVQSRAPIEREDRRVDELLSHPSRQALAATIGPDMLEKLRLHRHTEVRRRQRREVPGPPTTRVAPSTSSVQESSGEP</sequence>
<name>A0A0M9FTJ7_LEPPY</name>
<proteinExistence type="predicted"/>
<dbReference type="Proteomes" id="UP000037923">
    <property type="component" value="Unassembled WGS sequence"/>
</dbReference>
<feature type="compositionally biased region" description="Basic residues" evidence="1">
    <location>
        <begin position="191"/>
        <end position="203"/>
    </location>
</feature>
<feature type="region of interest" description="Disordered" evidence="1">
    <location>
        <begin position="191"/>
        <end position="228"/>
    </location>
</feature>
<reference evidence="2 3" key="1">
    <citation type="submission" date="2015-07" db="EMBL/GenBank/DDBJ databases">
        <title>High-quality genome of monoxenous trypanosomatid Leptomonas pyrrhocoris.</title>
        <authorList>
            <person name="Flegontov P."/>
            <person name="Butenko A."/>
            <person name="Firsov S."/>
            <person name="Vlcek C."/>
            <person name="Logacheva M.D."/>
            <person name="Field M."/>
            <person name="Filatov D."/>
            <person name="Flegontova O."/>
            <person name="Gerasimov E."/>
            <person name="Jackson A.P."/>
            <person name="Kelly S."/>
            <person name="Opperdoes F."/>
            <person name="O'Reilly A."/>
            <person name="Votypka J."/>
            <person name="Yurchenko V."/>
            <person name="Lukes J."/>
        </authorList>
    </citation>
    <scope>NUCLEOTIDE SEQUENCE [LARGE SCALE GENOMIC DNA]</scope>
    <source>
        <strain evidence="2">H10</strain>
    </source>
</reference>
<dbReference type="OrthoDB" id="265970at2759"/>